<accession>A0A1U7M035</accession>
<evidence type="ECO:0000256" key="2">
    <source>
        <dbReference type="ARBA" id="ARBA00023002"/>
    </source>
</evidence>
<evidence type="ECO:0000313" key="8">
    <source>
        <dbReference type="Proteomes" id="UP000187166"/>
    </source>
</evidence>
<name>A0A1U7M035_9FIRM</name>
<feature type="domain" description="D-isomer specific 2-hydroxyacid dehydrogenase NAD-binding" evidence="6">
    <location>
        <begin position="116"/>
        <end position="275"/>
    </location>
</feature>
<reference evidence="7 8" key="1">
    <citation type="journal article" date="2016" name="Appl. Environ. Microbiol.">
        <title>Function and Phylogeny of Bacterial Butyryl Coenzyme A:Acetate Transferases and Their Diversity in the Proximal Colon of Swine.</title>
        <authorList>
            <person name="Trachsel J."/>
            <person name="Bayles D.O."/>
            <person name="Looft T."/>
            <person name="Levine U.Y."/>
            <person name="Allen H.K."/>
        </authorList>
    </citation>
    <scope>NUCLEOTIDE SEQUENCE [LARGE SCALE GENOMIC DNA]</scope>
    <source>
        <strain evidence="7 8">35-6-1</strain>
    </source>
</reference>
<dbReference type="InterPro" id="IPR006139">
    <property type="entry name" value="D-isomer_2_OHA_DH_cat_dom"/>
</dbReference>
<keyword evidence="8" id="KW-1185">Reference proteome</keyword>
<sequence>MKVLLSKGMARKYGDTIRKLGYEVIGYDEKNPNEVEDYGEDILIGDINLKNINYKNHKNLKYIFLASVGIDFLDLDYIKEKEIILSNNNGAYDDPIAEWIVYGLLQIDKEDRKNIENQNKKIWDKRSFAYNLYGKKALFMGTGTIAIAGAKRLKGFDIELNGFNTSGRKVEPFDNVYSIEELDEILPHMDYIIMCLPVTEKTHHILDKERFEKLKEGVVIVNISRGATIDENALVDAIKSGKIRGAALDVFEEEPLSESSPLWEMENVYIYPHISFSCEDLGKRQFDTAYQNLKALKNDGDFKNIVDFEKGY</sequence>
<dbReference type="GO" id="GO:0051287">
    <property type="term" value="F:NAD binding"/>
    <property type="evidence" value="ECO:0007669"/>
    <property type="project" value="InterPro"/>
</dbReference>
<keyword evidence="2 4" id="KW-0560">Oxidoreductase</keyword>
<dbReference type="CDD" id="cd12155">
    <property type="entry name" value="PGDH_1"/>
    <property type="match status" value="1"/>
</dbReference>
<dbReference type="Gene3D" id="3.40.50.720">
    <property type="entry name" value="NAD(P)-binding Rossmann-like Domain"/>
    <property type="match status" value="2"/>
</dbReference>
<organism evidence="7 8">
    <name type="scientific">Peptoniphilus porci</name>
    <dbReference type="NCBI Taxonomy" id="2652280"/>
    <lineage>
        <taxon>Bacteria</taxon>
        <taxon>Bacillati</taxon>
        <taxon>Bacillota</taxon>
        <taxon>Tissierellia</taxon>
        <taxon>Tissierellales</taxon>
        <taxon>Peptoniphilaceae</taxon>
        <taxon>Peptoniphilus</taxon>
    </lineage>
</organism>
<dbReference type="EMBL" id="MJIH01000001">
    <property type="protein sequence ID" value="OLR64968.1"/>
    <property type="molecule type" value="Genomic_DNA"/>
</dbReference>
<comment type="similarity">
    <text evidence="1 4">Belongs to the D-isomer specific 2-hydroxyacid dehydrogenase family.</text>
</comment>
<dbReference type="PANTHER" id="PTHR43333:SF1">
    <property type="entry name" value="D-ISOMER SPECIFIC 2-HYDROXYACID DEHYDROGENASE NAD-BINDING DOMAIN-CONTAINING PROTEIN"/>
    <property type="match status" value="1"/>
</dbReference>
<dbReference type="AlphaFoldDB" id="A0A1U7M035"/>
<evidence type="ECO:0000256" key="1">
    <source>
        <dbReference type="ARBA" id="ARBA00005854"/>
    </source>
</evidence>
<dbReference type="SUPFAM" id="SSF51735">
    <property type="entry name" value="NAD(P)-binding Rossmann-fold domains"/>
    <property type="match status" value="1"/>
</dbReference>
<dbReference type="InterPro" id="IPR006140">
    <property type="entry name" value="D-isomer_DH_NAD-bd"/>
</dbReference>
<dbReference type="InterPro" id="IPR036291">
    <property type="entry name" value="NAD(P)-bd_dom_sf"/>
</dbReference>
<dbReference type="Pfam" id="PF00389">
    <property type="entry name" value="2-Hacid_dh"/>
    <property type="match status" value="1"/>
</dbReference>
<evidence type="ECO:0000313" key="7">
    <source>
        <dbReference type="EMBL" id="OLR64968.1"/>
    </source>
</evidence>
<comment type="caution">
    <text evidence="7">The sequence shown here is derived from an EMBL/GenBank/DDBJ whole genome shotgun (WGS) entry which is preliminary data.</text>
</comment>
<feature type="domain" description="D-isomer specific 2-hydroxyacid dehydrogenase catalytic" evidence="5">
    <location>
        <begin position="55"/>
        <end position="306"/>
    </location>
</feature>
<dbReference type="SUPFAM" id="SSF52283">
    <property type="entry name" value="Formate/glycerate dehydrogenase catalytic domain-like"/>
    <property type="match status" value="1"/>
</dbReference>
<proteinExistence type="inferred from homology"/>
<dbReference type="GO" id="GO:0016616">
    <property type="term" value="F:oxidoreductase activity, acting on the CH-OH group of donors, NAD or NADP as acceptor"/>
    <property type="evidence" value="ECO:0007669"/>
    <property type="project" value="InterPro"/>
</dbReference>
<gene>
    <name evidence="7" type="ORF">BIV18_05295</name>
</gene>
<evidence type="ECO:0000256" key="3">
    <source>
        <dbReference type="ARBA" id="ARBA00023027"/>
    </source>
</evidence>
<dbReference type="PANTHER" id="PTHR43333">
    <property type="entry name" value="2-HACID_DH_C DOMAIN-CONTAINING PROTEIN"/>
    <property type="match status" value="1"/>
</dbReference>
<evidence type="ECO:0000259" key="5">
    <source>
        <dbReference type="Pfam" id="PF00389"/>
    </source>
</evidence>
<protein>
    <submittedName>
        <fullName evidence="7">4-phosphoerythronate dehydrogenase</fullName>
    </submittedName>
</protein>
<evidence type="ECO:0000256" key="4">
    <source>
        <dbReference type="RuleBase" id="RU003719"/>
    </source>
</evidence>
<evidence type="ECO:0000259" key="6">
    <source>
        <dbReference type="Pfam" id="PF02826"/>
    </source>
</evidence>
<dbReference type="STRING" id="1465756.BIV18_05295"/>
<dbReference type="Proteomes" id="UP000187166">
    <property type="component" value="Unassembled WGS sequence"/>
</dbReference>
<dbReference type="Pfam" id="PF02826">
    <property type="entry name" value="2-Hacid_dh_C"/>
    <property type="match status" value="1"/>
</dbReference>
<keyword evidence="3" id="KW-0520">NAD</keyword>